<dbReference type="Pfam" id="PF00858">
    <property type="entry name" value="ASC"/>
    <property type="match status" value="1"/>
</dbReference>
<gene>
    <name evidence="12" type="ORF">BSL78_25139</name>
</gene>
<evidence type="ECO:0000256" key="7">
    <source>
        <dbReference type="ARBA" id="ARBA00023065"/>
    </source>
</evidence>
<dbReference type="GO" id="GO:0005886">
    <property type="term" value="C:plasma membrane"/>
    <property type="evidence" value="ECO:0007669"/>
    <property type="project" value="TreeGrafter"/>
</dbReference>
<dbReference type="AlphaFoldDB" id="A0A2G8JQI5"/>
<evidence type="ECO:0000313" key="12">
    <source>
        <dbReference type="EMBL" id="PIK38027.1"/>
    </source>
</evidence>
<accession>A0A2G8JQI5</accession>
<protein>
    <submittedName>
        <fullName evidence="12">Putative acid-sensing ion channel 1-like</fullName>
    </submittedName>
</protein>
<dbReference type="PANTHER" id="PTHR11690">
    <property type="entry name" value="AMILORIDE-SENSITIVE SODIUM CHANNEL-RELATED"/>
    <property type="match status" value="1"/>
</dbReference>
<proteinExistence type="inferred from homology"/>
<organism evidence="12 13">
    <name type="scientific">Stichopus japonicus</name>
    <name type="common">Sea cucumber</name>
    <dbReference type="NCBI Taxonomy" id="307972"/>
    <lineage>
        <taxon>Eukaryota</taxon>
        <taxon>Metazoa</taxon>
        <taxon>Echinodermata</taxon>
        <taxon>Eleutherozoa</taxon>
        <taxon>Echinozoa</taxon>
        <taxon>Holothuroidea</taxon>
        <taxon>Aspidochirotacea</taxon>
        <taxon>Aspidochirotida</taxon>
        <taxon>Stichopodidae</taxon>
        <taxon>Apostichopus</taxon>
    </lineage>
</organism>
<keyword evidence="6" id="KW-0915">Sodium</keyword>
<dbReference type="InterPro" id="IPR001873">
    <property type="entry name" value="ENaC"/>
</dbReference>
<sequence>MSLKVTPTGFGNNSDKKSVKEIIKRFAGETTAHGIPHVIERPKLISKIFWFTLVAAAFAVFCWQTRKLLQNVYASNTNIELINSQSVAFPAVTVCNLNKLKRSKLGNSTRWKEIVTIENRLDILQEGQNITASVEIPRNETLNRRKRENEQYQWYYDSFVNHFSDLDIVGNNNAAGYTETGVSEDDWYYTVINPTRQEFEEMGHQVQDFILDCRFNARQCKDR</sequence>
<comment type="subcellular location">
    <subcellularLocation>
        <location evidence="1">Membrane</location>
        <topology evidence="1">Multi-pass membrane protein</topology>
    </subcellularLocation>
</comment>
<evidence type="ECO:0000256" key="3">
    <source>
        <dbReference type="ARBA" id="ARBA00022461"/>
    </source>
</evidence>
<evidence type="ECO:0000256" key="9">
    <source>
        <dbReference type="ARBA" id="ARBA00023201"/>
    </source>
</evidence>
<evidence type="ECO:0000256" key="1">
    <source>
        <dbReference type="ARBA" id="ARBA00004141"/>
    </source>
</evidence>
<reference evidence="12 13" key="1">
    <citation type="journal article" date="2017" name="PLoS Biol.">
        <title>The sea cucumber genome provides insights into morphological evolution and visceral regeneration.</title>
        <authorList>
            <person name="Zhang X."/>
            <person name="Sun L."/>
            <person name="Yuan J."/>
            <person name="Sun Y."/>
            <person name="Gao Y."/>
            <person name="Zhang L."/>
            <person name="Li S."/>
            <person name="Dai H."/>
            <person name="Hamel J.F."/>
            <person name="Liu C."/>
            <person name="Yu Y."/>
            <person name="Liu S."/>
            <person name="Lin W."/>
            <person name="Guo K."/>
            <person name="Jin S."/>
            <person name="Xu P."/>
            <person name="Storey K.B."/>
            <person name="Huan P."/>
            <person name="Zhang T."/>
            <person name="Zhou Y."/>
            <person name="Zhang J."/>
            <person name="Lin C."/>
            <person name="Li X."/>
            <person name="Xing L."/>
            <person name="Huo D."/>
            <person name="Sun M."/>
            <person name="Wang L."/>
            <person name="Mercier A."/>
            <person name="Li F."/>
            <person name="Yang H."/>
            <person name="Xiang J."/>
        </authorList>
    </citation>
    <scope>NUCLEOTIDE SEQUENCE [LARGE SCALE GENOMIC DNA]</scope>
    <source>
        <strain evidence="12">Shaxun</strain>
        <tissue evidence="12">Muscle</tissue>
    </source>
</reference>
<evidence type="ECO:0000256" key="10">
    <source>
        <dbReference type="ARBA" id="ARBA00023303"/>
    </source>
</evidence>
<dbReference type="PRINTS" id="PR01078">
    <property type="entry name" value="AMINACHANNEL"/>
</dbReference>
<comment type="similarity">
    <text evidence="11">Belongs to the amiloride-sensitive sodium channel (TC 1.A.6) family.</text>
</comment>
<keyword evidence="9 11" id="KW-0739">Sodium transport</keyword>
<evidence type="ECO:0000256" key="6">
    <source>
        <dbReference type="ARBA" id="ARBA00023053"/>
    </source>
</evidence>
<keyword evidence="13" id="KW-1185">Reference proteome</keyword>
<keyword evidence="2 11" id="KW-0813">Transport</keyword>
<evidence type="ECO:0000256" key="4">
    <source>
        <dbReference type="ARBA" id="ARBA00022692"/>
    </source>
</evidence>
<evidence type="ECO:0000256" key="11">
    <source>
        <dbReference type="RuleBase" id="RU000679"/>
    </source>
</evidence>
<evidence type="ECO:0000313" key="13">
    <source>
        <dbReference type="Proteomes" id="UP000230750"/>
    </source>
</evidence>
<dbReference type="STRING" id="307972.A0A2G8JQI5"/>
<evidence type="ECO:0000256" key="5">
    <source>
        <dbReference type="ARBA" id="ARBA00022989"/>
    </source>
</evidence>
<dbReference type="EMBL" id="MRZV01001415">
    <property type="protein sequence ID" value="PIK38027.1"/>
    <property type="molecule type" value="Genomic_DNA"/>
</dbReference>
<evidence type="ECO:0000256" key="2">
    <source>
        <dbReference type="ARBA" id="ARBA00022448"/>
    </source>
</evidence>
<keyword evidence="5" id="KW-1133">Transmembrane helix</keyword>
<dbReference type="Proteomes" id="UP000230750">
    <property type="component" value="Unassembled WGS sequence"/>
</dbReference>
<dbReference type="OrthoDB" id="6238402at2759"/>
<keyword evidence="10 11" id="KW-0407">Ion channel</keyword>
<dbReference type="PANTHER" id="PTHR11690:SF248">
    <property type="entry name" value="PICKPOCKET 17, ISOFORM A"/>
    <property type="match status" value="1"/>
</dbReference>
<comment type="caution">
    <text evidence="12">The sequence shown here is derived from an EMBL/GenBank/DDBJ whole genome shotgun (WGS) entry which is preliminary data.</text>
</comment>
<keyword evidence="3 11" id="KW-0894">Sodium channel</keyword>
<name>A0A2G8JQI5_STIJA</name>
<keyword evidence="7 11" id="KW-0406">Ion transport</keyword>
<dbReference type="GO" id="GO:0015280">
    <property type="term" value="F:ligand-gated sodium channel activity"/>
    <property type="evidence" value="ECO:0007669"/>
    <property type="project" value="TreeGrafter"/>
</dbReference>
<keyword evidence="4 11" id="KW-0812">Transmembrane</keyword>
<keyword evidence="8" id="KW-0472">Membrane</keyword>
<evidence type="ECO:0000256" key="8">
    <source>
        <dbReference type="ARBA" id="ARBA00023136"/>
    </source>
</evidence>